<keyword evidence="2" id="KW-0732">Signal</keyword>
<feature type="domain" description="D-alanyl-D-alanine carboxypeptidase-like core" evidence="3">
    <location>
        <begin position="91"/>
        <end position="194"/>
    </location>
</feature>
<keyword evidence="5" id="KW-1185">Reference proteome</keyword>
<evidence type="ECO:0000313" key="4">
    <source>
        <dbReference type="EMBL" id="GAA3554971.1"/>
    </source>
</evidence>
<protein>
    <submittedName>
        <fullName evidence="4">M15 family metallopeptidase</fullName>
    </submittedName>
</protein>
<evidence type="ECO:0000256" key="2">
    <source>
        <dbReference type="SAM" id="SignalP"/>
    </source>
</evidence>
<dbReference type="PANTHER" id="PTHR34385:SF1">
    <property type="entry name" value="PEPTIDOGLYCAN L-ALANYL-D-GLUTAMATE ENDOPEPTIDASE CWLK"/>
    <property type="match status" value="1"/>
</dbReference>
<comment type="caution">
    <text evidence="4">The sequence shown here is derived from an EMBL/GenBank/DDBJ whole genome shotgun (WGS) entry which is preliminary data.</text>
</comment>
<dbReference type="InterPro" id="IPR003709">
    <property type="entry name" value="VanY-like_core_dom"/>
</dbReference>
<reference evidence="5" key="1">
    <citation type="journal article" date="2019" name="Int. J. Syst. Evol. Microbiol.">
        <title>The Global Catalogue of Microorganisms (GCM) 10K type strain sequencing project: providing services to taxonomists for standard genome sequencing and annotation.</title>
        <authorList>
            <consortium name="The Broad Institute Genomics Platform"/>
            <consortium name="The Broad Institute Genome Sequencing Center for Infectious Disease"/>
            <person name="Wu L."/>
            <person name="Ma J."/>
        </authorList>
    </citation>
    <scope>NUCLEOTIDE SEQUENCE [LARGE SCALE GENOMIC DNA]</scope>
    <source>
        <strain evidence="5">JCM 16928</strain>
    </source>
</reference>
<feature type="signal peptide" evidence="2">
    <location>
        <begin position="1"/>
        <end position="34"/>
    </location>
</feature>
<dbReference type="Proteomes" id="UP001501222">
    <property type="component" value="Unassembled WGS sequence"/>
</dbReference>
<proteinExistence type="predicted"/>
<sequence>MIPDELVATRKKMRRLNVLVVVAIVVAIACFALAACTSVDDTHSSTSEPAGSGAPDPVKSTKQHRGDPGPEDGVLPDNASPFDTSLPGVAKLNPDLLKAIQDAARAAEKAGIKLHLTTGWRSKEYQEELLEKAIKRYGSREKASEYVATPEESHHVTGNAVDVGPTDADDWLNRKGARFGLCQTLANEIWHFELATTPGGTCPPMKSTSSSR</sequence>
<evidence type="ECO:0000259" key="3">
    <source>
        <dbReference type="Pfam" id="PF02557"/>
    </source>
</evidence>
<evidence type="ECO:0000256" key="1">
    <source>
        <dbReference type="SAM" id="MobiDB-lite"/>
    </source>
</evidence>
<organism evidence="4 5">
    <name type="scientific">Kribbella ginsengisoli</name>
    <dbReference type="NCBI Taxonomy" id="363865"/>
    <lineage>
        <taxon>Bacteria</taxon>
        <taxon>Bacillati</taxon>
        <taxon>Actinomycetota</taxon>
        <taxon>Actinomycetes</taxon>
        <taxon>Propionibacteriales</taxon>
        <taxon>Kribbellaceae</taxon>
        <taxon>Kribbella</taxon>
    </lineage>
</organism>
<name>A0ABP6WW52_9ACTN</name>
<dbReference type="PANTHER" id="PTHR34385">
    <property type="entry name" value="D-ALANYL-D-ALANINE CARBOXYPEPTIDASE"/>
    <property type="match status" value="1"/>
</dbReference>
<dbReference type="SUPFAM" id="SSF55166">
    <property type="entry name" value="Hedgehog/DD-peptidase"/>
    <property type="match status" value="1"/>
</dbReference>
<dbReference type="RefSeq" id="WP_344840177.1">
    <property type="nucleotide sequence ID" value="NZ_BAABAA010000002.1"/>
</dbReference>
<gene>
    <name evidence="4" type="ORF">GCM10022235_23670</name>
</gene>
<accession>A0ABP6WW52</accession>
<dbReference type="EMBL" id="BAABAA010000002">
    <property type="protein sequence ID" value="GAA3554971.1"/>
    <property type="molecule type" value="Genomic_DNA"/>
</dbReference>
<feature type="region of interest" description="Disordered" evidence="1">
    <location>
        <begin position="42"/>
        <end position="86"/>
    </location>
</feature>
<dbReference type="Gene3D" id="3.30.1380.10">
    <property type="match status" value="1"/>
</dbReference>
<dbReference type="InterPro" id="IPR052179">
    <property type="entry name" value="DD-CPase-like"/>
</dbReference>
<dbReference type="Pfam" id="PF02557">
    <property type="entry name" value="VanY"/>
    <property type="match status" value="1"/>
</dbReference>
<feature type="chain" id="PRO_5047437928" evidence="2">
    <location>
        <begin position="35"/>
        <end position="212"/>
    </location>
</feature>
<dbReference type="InterPro" id="IPR009045">
    <property type="entry name" value="Zn_M74/Hedgehog-like"/>
</dbReference>
<evidence type="ECO:0000313" key="5">
    <source>
        <dbReference type="Proteomes" id="UP001501222"/>
    </source>
</evidence>
<dbReference type="CDD" id="cd14846">
    <property type="entry name" value="Peptidase_M15_like"/>
    <property type="match status" value="1"/>
</dbReference>